<keyword evidence="1" id="KW-0812">Transmembrane</keyword>
<protein>
    <submittedName>
        <fullName evidence="3">Uncharacterized protein</fullName>
    </submittedName>
</protein>
<proteinExistence type="predicted"/>
<accession>A0A5C4MME9</accession>
<dbReference type="EMBL" id="VDFR01000082">
    <property type="protein sequence ID" value="TNC43211.1"/>
    <property type="molecule type" value="Genomic_DNA"/>
</dbReference>
<evidence type="ECO:0000313" key="3">
    <source>
        <dbReference type="EMBL" id="TNC43211.1"/>
    </source>
</evidence>
<reference evidence="3 4" key="1">
    <citation type="submission" date="2019-05" db="EMBL/GenBank/DDBJ databases">
        <title>Mumia sp. nov., isolated from the intestinal contents of plateau pika (Ochotona curzoniae) in the Qinghai-Tibet plateau of China.</title>
        <authorList>
            <person name="Tian Z."/>
        </authorList>
    </citation>
    <scope>NUCLEOTIDE SEQUENCE [LARGE SCALE GENOMIC DNA]</scope>
    <source>
        <strain evidence="4">527</strain>
        <strain evidence="3">Z527</strain>
    </source>
</reference>
<dbReference type="EMBL" id="VDFR01000169">
    <property type="protein sequence ID" value="TNC33488.1"/>
    <property type="molecule type" value="Genomic_DNA"/>
</dbReference>
<evidence type="ECO:0000256" key="1">
    <source>
        <dbReference type="SAM" id="Phobius"/>
    </source>
</evidence>
<keyword evidence="1" id="KW-0472">Membrane</keyword>
<gene>
    <name evidence="3" type="ORF">FHE65_18730</name>
    <name evidence="2" type="ORF">FHE65_28780</name>
</gene>
<dbReference type="Proteomes" id="UP000306740">
    <property type="component" value="Unassembled WGS sequence"/>
</dbReference>
<feature type="transmembrane region" description="Helical" evidence="1">
    <location>
        <begin position="12"/>
        <end position="30"/>
    </location>
</feature>
<evidence type="ECO:0000313" key="4">
    <source>
        <dbReference type="Proteomes" id="UP000306740"/>
    </source>
</evidence>
<sequence length="86" mass="9029">MSDRYERLQSARGARIALPLVGAVLLVVGLSARPLLAIPALVVLVAFVGWLALRSPVRGPGLDRLRLLVLGILLALLAGRLIGAVT</sequence>
<dbReference type="RefSeq" id="WP_139086593.1">
    <property type="nucleotide sequence ID" value="NZ_VDFR01000082.1"/>
</dbReference>
<feature type="transmembrane region" description="Helical" evidence="1">
    <location>
        <begin position="36"/>
        <end position="53"/>
    </location>
</feature>
<evidence type="ECO:0000313" key="2">
    <source>
        <dbReference type="EMBL" id="TNC33488.1"/>
    </source>
</evidence>
<feature type="transmembrane region" description="Helical" evidence="1">
    <location>
        <begin position="65"/>
        <end position="85"/>
    </location>
</feature>
<organism evidence="3 4">
    <name type="scientific">Mumia zhuanghuii</name>
    <dbReference type="NCBI Taxonomy" id="2585211"/>
    <lineage>
        <taxon>Bacteria</taxon>
        <taxon>Bacillati</taxon>
        <taxon>Actinomycetota</taxon>
        <taxon>Actinomycetes</taxon>
        <taxon>Propionibacteriales</taxon>
        <taxon>Nocardioidaceae</taxon>
        <taxon>Mumia</taxon>
    </lineage>
</organism>
<dbReference type="AlphaFoldDB" id="A0A5C4MME9"/>
<keyword evidence="1" id="KW-1133">Transmembrane helix</keyword>
<name>A0A5C4MME9_9ACTN</name>
<comment type="caution">
    <text evidence="3">The sequence shown here is derived from an EMBL/GenBank/DDBJ whole genome shotgun (WGS) entry which is preliminary data.</text>
</comment>